<keyword evidence="2" id="KW-0472">Membrane</keyword>
<dbReference type="Gene3D" id="2.60.120.200">
    <property type="match status" value="1"/>
</dbReference>
<keyword evidence="2" id="KW-0812">Transmembrane</keyword>
<evidence type="ECO:0000256" key="2">
    <source>
        <dbReference type="SAM" id="Phobius"/>
    </source>
</evidence>
<dbReference type="Pfam" id="PF00722">
    <property type="entry name" value="Glyco_hydro_16"/>
    <property type="match status" value="1"/>
</dbReference>
<feature type="transmembrane region" description="Helical" evidence="2">
    <location>
        <begin position="140"/>
        <end position="161"/>
    </location>
</feature>
<keyword evidence="5" id="KW-1185">Reference proteome</keyword>
<dbReference type="FunFam" id="2.60.120.200:FF:000178">
    <property type="entry name" value="Glycoside hydrolase family 16 protein"/>
    <property type="match status" value="1"/>
</dbReference>
<feature type="non-terminal residue" evidence="4">
    <location>
        <position position="1"/>
    </location>
</feature>
<dbReference type="SUPFAM" id="SSF49899">
    <property type="entry name" value="Concanavalin A-like lectins/glucanases"/>
    <property type="match status" value="1"/>
</dbReference>
<dbReference type="GO" id="GO:0004553">
    <property type="term" value="F:hydrolase activity, hydrolyzing O-glycosyl compounds"/>
    <property type="evidence" value="ECO:0007669"/>
    <property type="project" value="InterPro"/>
</dbReference>
<accession>A0A9W7T238</accession>
<dbReference type="EMBL" id="RIBY02000001">
    <property type="protein sequence ID" value="KAH9845812.1"/>
    <property type="molecule type" value="Genomic_DNA"/>
</dbReference>
<evidence type="ECO:0000256" key="1">
    <source>
        <dbReference type="SAM" id="MobiDB-lite"/>
    </source>
</evidence>
<evidence type="ECO:0000313" key="5">
    <source>
        <dbReference type="Proteomes" id="UP001138500"/>
    </source>
</evidence>
<gene>
    <name evidence="4" type="ORF">Tdes44962_MAKER00022</name>
</gene>
<dbReference type="InterPro" id="IPR050546">
    <property type="entry name" value="Glycosyl_Hydrlase_16"/>
</dbReference>
<dbReference type="InterPro" id="IPR000757">
    <property type="entry name" value="Beta-glucanase-like"/>
</dbReference>
<protein>
    <submittedName>
        <fullName evidence="4">Glycoside hydrolase family 16</fullName>
    </submittedName>
</protein>
<evidence type="ECO:0000313" key="4">
    <source>
        <dbReference type="EMBL" id="KAH9845812.1"/>
    </source>
</evidence>
<dbReference type="PROSITE" id="PS51762">
    <property type="entry name" value="GH16_2"/>
    <property type="match status" value="1"/>
</dbReference>
<dbReference type="InterPro" id="IPR013320">
    <property type="entry name" value="ConA-like_dom_sf"/>
</dbReference>
<reference evidence="4 5" key="1">
    <citation type="journal article" date="2018" name="IMA Fungus">
        <title>IMA Genome-F 10: Nine draft genome sequences of Claviceps purpurea s.lat., including C. arundinis, C. humidiphila, and C. cf. spartinae, pseudomolecules for the pitch canker pathogen Fusarium circinatum, draft genome of Davidsoniella eucalypti, Grosmannia galeiformis, Quambalaria eucalypti, and Teratosphaeria destructans.</title>
        <authorList>
            <person name="Wingfield B.D."/>
            <person name="Liu M."/>
            <person name="Nguyen H.D."/>
            <person name="Lane F.A."/>
            <person name="Morgan S.W."/>
            <person name="De Vos L."/>
            <person name="Wilken P.M."/>
            <person name="Duong T.A."/>
            <person name="Aylward J."/>
            <person name="Coetzee M.P."/>
            <person name="Dadej K."/>
            <person name="De Beer Z.W."/>
            <person name="Findlay W."/>
            <person name="Havenga M."/>
            <person name="Kolarik M."/>
            <person name="Menzies J.G."/>
            <person name="Naidoo K."/>
            <person name="Pochopski O."/>
            <person name="Shoukouhi P."/>
            <person name="Santana Q.C."/>
            <person name="Seifert K.A."/>
            <person name="Soal N."/>
            <person name="Steenkamp E.T."/>
            <person name="Tatham C.T."/>
            <person name="van der Nest M.A."/>
            <person name="Wingfield M.J."/>
        </authorList>
    </citation>
    <scope>NUCLEOTIDE SEQUENCE [LARGE SCALE GENOMIC DNA]</scope>
    <source>
        <strain evidence="4">CMW44962</strain>
    </source>
</reference>
<comment type="caution">
    <text evidence="4">The sequence shown here is derived from an EMBL/GenBank/DDBJ whole genome shotgun (WGS) entry which is preliminary data.</text>
</comment>
<keyword evidence="4" id="KW-0378">Hydrolase</keyword>
<keyword evidence="2" id="KW-1133">Transmembrane helix</keyword>
<proteinExistence type="predicted"/>
<reference evidence="4 5" key="2">
    <citation type="journal article" date="2021" name="Curr. Genet.">
        <title>Genetic response to nitrogen starvation in the aggressive Eucalyptus foliar pathogen Teratosphaeria destructans.</title>
        <authorList>
            <person name="Havenga M."/>
            <person name="Wingfield B.D."/>
            <person name="Wingfield M.J."/>
            <person name="Dreyer L.L."/>
            <person name="Roets F."/>
            <person name="Aylward J."/>
        </authorList>
    </citation>
    <scope>NUCLEOTIDE SEQUENCE [LARGE SCALE GENOMIC DNA]</scope>
    <source>
        <strain evidence="4">CMW44962</strain>
    </source>
</reference>
<evidence type="ECO:0000259" key="3">
    <source>
        <dbReference type="PROSITE" id="PS51762"/>
    </source>
</evidence>
<dbReference type="OrthoDB" id="4781at2759"/>
<dbReference type="AlphaFoldDB" id="A0A9W7T238"/>
<dbReference type="PANTHER" id="PTHR10963">
    <property type="entry name" value="GLYCOSYL HYDROLASE-RELATED"/>
    <property type="match status" value="1"/>
</dbReference>
<organism evidence="4 5">
    <name type="scientific">Teratosphaeria destructans</name>
    <dbReference type="NCBI Taxonomy" id="418781"/>
    <lineage>
        <taxon>Eukaryota</taxon>
        <taxon>Fungi</taxon>
        <taxon>Dikarya</taxon>
        <taxon>Ascomycota</taxon>
        <taxon>Pezizomycotina</taxon>
        <taxon>Dothideomycetes</taxon>
        <taxon>Dothideomycetidae</taxon>
        <taxon>Mycosphaerellales</taxon>
        <taxon>Teratosphaeriaceae</taxon>
        <taxon>Teratosphaeria</taxon>
    </lineage>
</organism>
<dbReference type="Proteomes" id="UP001138500">
    <property type="component" value="Unassembled WGS sequence"/>
</dbReference>
<dbReference type="GO" id="GO:0005975">
    <property type="term" value="P:carbohydrate metabolic process"/>
    <property type="evidence" value="ECO:0007669"/>
    <property type="project" value="InterPro"/>
</dbReference>
<dbReference type="PANTHER" id="PTHR10963:SF62">
    <property type="entry name" value="GLUCAN 1,3-BETA-GLUCOSIDASE"/>
    <property type="match status" value="1"/>
</dbReference>
<feature type="domain" description="GH16" evidence="3">
    <location>
        <begin position="168"/>
        <end position="505"/>
    </location>
</feature>
<feature type="region of interest" description="Disordered" evidence="1">
    <location>
        <begin position="46"/>
        <end position="71"/>
    </location>
</feature>
<sequence length="510" mass="57011">AAVASHPCQISHWDPGPGPLWLISLVKQTRPVRRLALTAPSAPARTMEYNHHGGATTTMTTQKTGSDQDQDSIELAPGRQHNPFGTPYGSTPYGSVPVSATGSSTGVQRVPPPRYFHSRRIRKGETERPWLDKKDPKEKWVTIIPLIGIFVGLALTGFMIYEGLQTIHTYKYCPVLMDDFSGGLSDKWYKEVEVGGFGNGQFEETTNTDENAYVQDGMLIIKPTLQDQKLIETNNVINLLSDGSCSSTSWSNCVAVTNTTNGTIVNPVKSARISTKKSASIKYGRVEVEAKLPAGDWLWPAIWMLPVNNTYGPWPASGEIDIMESRGNNYTYPQGGDNIVSSTLHWGPDSDNDGWWHNNVKREALHTTYAAQFHTYGLEWNDKYLFTYIDSRLLQVVYVNFNKPFWQKGDFPAADSNGTRLVDPWNTGRDSTPFDQDFYLILNVAVGGTNGWFDDGVANKPWVDASPTAKNEFWQARDQWYPTWQKNDQGQMQVKSVKMWQQAGYNGCSA</sequence>
<name>A0A9W7T238_9PEZI</name>